<sequence>MSMDRRPGVSSTTPSDLRPDTQDESSATSTQARLDGSAILSDDGGDDKHARRVAAHADQERLVRRFIDVSHQRLAGRDRESFRLRGRQPRERVVLGVLLPQDPPATELSVSAGDLPVEPGVPVDQLPASEFGLTCLVEPKDEQLTVDVNVRFAVYRQHYPTFEEQSEHAALLARKEEERSQEVADSVEGSSLGVHEEADEPSVGQVGAIDDNDGLNTAEVCAVTVGEVDSRQMKVPGPDNAAKSPAARRGKREAADPTLLVYQRYEVATTLQLTVPLPGSSIPVTVKDEGALQSATLRAFESPATSALAAHAGPAGGRYRLLASAGQRIPREAMADGDTFDAWLAAHAVPGWTAPVAEPQFTATTHRDPAGRVRLALTLSNAAVRQPRDRGFLPEVSIYDAGFDATILGGGLVNMGYRIVDTDYRIKPEVYAHGRFCCLDEDASDPAAGRLVTTAFPVFRQAVYESRPDLEPTFVDLARDPIPLLRDIAEHMQDFLDQWDAYLDGQPPLPPDALARCRADRETFDDERRRFIVGIDLIEVDLRSPNPGGLGLAFSWMNQAMRRMDAPGGVYAPTGPPRVRKWRLFQIVFIVVQLAALAAREPSGAHLRDELSHADVLWFPTGGGKSAALYGITAVAMFYDRLRGKTFGTTSIIRFPLRMLSVQQLDRIQRLVVCCELVRSAHHGQPKNAGEAGEAWDLGEPFELGYFVGRNNTPNRLTDAADTKWRDIANMARQDASWCQDRVVLPTCPYCGGERVTLRPDVASVRLRHTCPDCSRDLPVSITDDEVYRYLPSILVATVDKLATVAFNPHFSHLTHGPANHCPDHGFITFRQGTRSEPHCLARQYCARNPREWTAVIAYDPAPSLVIQDELHLLAEELGTFAAHYETLWQHLCRTGSKLPSKTLAATATISDYANQVRQLYALQPRRFPSEGWLDGQSFYARRHDDLTRRLFVGALPSLMDTTSFSLACGDAIRHELERLRALDPHEVIADLDLTSVTGDQVDEWLFAYELQLYYVNRKTDADRVLTHTSRVGQSGSPAPFEAQRLTGANRLAEISDVIRRVERETLDIPAGRRLAAIAGTSLVSHGVDLARLNVQFILGMPSTLAYYVQATSRAGRSQVGLIVTALGRHHLRDRSVFHFFEPTHRHVNALVEPVALNRFSLHGPRKTASGLLAALLLNEIGRSQDALAPYGSAPIDFGKAEIAAAWLAARGGDAERQLRSSIHDAFGLSSNVLDPVIAENFRNRVDHELDALLPSLSGTEPQLTRRLRPRPPTSFRDIDAPADFSANGAIAARMFAMLGGVDDGNDDLPEMADEAGNT</sequence>
<feature type="region of interest" description="Disordered" evidence="1">
    <location>
        <begin position="1261"/>
        <end position="1280"/>
    </location>
</feature>
<keyword evidence="3" id="KW-1185">Reference proteome</keyword>
<dbReference type="SUPFAM" id="SSF52540">
    <property type="entry name" value="P-loop containing nucleoside triphosphate hydrolases"/>
    <property type="match status" value="1"/>
</dbReference>
<dbReference type="CDD" id="cd18785">
    <property type="entry name" value="SF2_C"/>
    <property type="match status" value="1"/>
</dbReference>
<evidence type="ECO:0000256" key="1">
    <source>
        <dbReference type="SAM" id="MobiDB-lite"/>
    </source>
</evidence>
<feature type="region of interest" description="Disordered" evidence="1">
    <location>
        <begin position="232"/>
        <end position="253"/>
    </location>
</feature>
<evidence type="ECO:0000313" key="2">
    <source>
        <dbReference type="EMBL" id="GIH16059.1"/>
    </source>
</evidence>
<reference evidence="2" key="1">
    <citation type="submission" date="2021-01" db="EMBL/GenBank/DDBJ databases">
        <title>Whole genome shotgun sequence of Rugosimonospora africana NBRC 104875.</title>
        <authorList>
            <person name="Komaki H."/>
            <person name="Tamura T."/>
        </authorList>
    </citation>
    <scope>NUCLEOTIDE SEQUENCE</scope>
    <source>
        <strain evidence="2">NBRC 104875</strain>
    </source>
</reference>
<protein>
    <recommendedName>
        <fullName evidence="4">Helicase conserved C-terminal domain-containing protein</fullName>
    </recommendedName>
</protein>
<comment type="caution">
    <text evidence="2">The sequence shown here is derived from an EMBL/GenBank/DDBJ whole genome shotgun (WGS) entry which is preliminary data.</text>
</comment>
<gene>
    <name evidence="2" type="ORF">Raf01_42310</name>
</gene>
<dbReference type="InterPro" id="IPR027417">
    <property type="entry name" value="P-loop_NTPase"/>
</dbReference>
<dbReference type="EMBL" id="BONZ01000039">
    <property type="protein sequence ID" value="GIH16059.1"/>
    <property type="molecule type" value="Genomic_DNA"/>
</dbReference>
<accession>A0A8J3VRE8</accession>
<feature type="region of interest" description="Disordered" evidence="1">
    <location>
        <begin position="170"/>
        <end position="211"/>
    </location>
</feature>
<proteinExistence type="predicted"/>
<feature type="compositionally biased region" description="Basic and acidic residues" evidence="1">
    <location>
        <begin position="173"/>
        <end position="182"/>
    </location>
</feature>
<name>A0A8J3VRE8_9ACTN</name>
<evidence type="ECO:0000313" key="3">
    <source>
        <dbReference type="Proteomes" id="UP000642748"/>
    </source>
</evidence>
<dbReference type="Gene3D" id="3.40.50.300">
    <property type="entry name" value="P-loop containing nucleotide triphosphate hydrolases"/>
    <property type="match status" value="1"/>
</dbReference>
<feature type="region of interest" description="Disordered" evidence="1">
    <location>
        <begin position="1"/>
        <end position="55"/>
    </location>
</feature>
<dbReference type="Proteomes" id="UP000642748">
    <property type="component" value="Unassembled WGS sequence"/>
</dbReference>
<evidence type="ECO:0008006" key="4">
    <source>
        <dbReference type="Google" id="ProtNLM"/>
    </source>
</evidence>
<organism evidence="2 3">
    <name type="scientific">Rugosimonospora africana</name>
    <dbReference type="NCBI Taxonomy" id="556532"/>
    <lineage>
        <taxon>Bacteria</taxon>
        <taxon>Bacillati</taxon>
        <taxon>Actinomycetota</taxon>
        <taxon>Actinomycetes</taxon>
        <taxon>Micromonosporales</taxon>
        <taxon>Micromonosporaceae</taxon>
        <taxon>Rugosimonospora</taxon>
    </lineage>
</organism>